<keyword evidence="1" id="KW-1133">Transmembrane helix</keyword>
<accession>A0A174BTE5</accession>
<keyword evidence="1" id="KW-0812">Transmembrane</keyword>
<dbReference type="EMBL" id="CYZO01000016">
    <property type="protein sequence ID" value="CUO02935.1"/>
    <property type="molecule type" value="Genomic_DNA"/>
</dbReference>
<sequence length="149" mass="17133">MKTTDDKTEIVLAQWQTCVEMANSVSQRRDTMNNIFVTLNLAIVAAISINWDVKSLFILVAGIVVSVIWLLFIRNYKLLNTEKFNVINDIEKKLPVKPFNDEWKRLEKNKKYQDGTKLEKILPIMFIVLYLIAIITIIAIKCCSQGGIQ</sequence>
<evidence type="ECO:0000313" key="3">
    <source>
        <dbReference type="Proteomes" id="UP000095787"/>
    </source>
</evidence>
<feature type="transmembrane region" description="Helical" evidence="1">
    <location>
        <begin position="121"/>
        <end position="140"/>
    </location>
</feature>
<feature type="transmembrane region" description="Helical" evidence="1">
    <location>
        <begin position="55"/>
        <end position="73"/>
    </location>
</feature>
<name>A0A174BTE5_9FIRM</name>
<dbReference type="AlphaFoldDB" id="A0A174BTE5"/>
<protein>
    <submittedName>
        <fullName evidence="2">Uncharacterized protein</fullName>
    </submittedName>
</protein>
<reference evidence="2 3" key="1">
    <citation type="submission" date="2015-09" db="EMBL/GenBank/DDBJ databases">
        <authorList>
            <consortium name="Pathogen Informatics"/>
        </authorList>
    </citation>
    <scope>NUCLEOTIDE SEQUENCE [LARGE SCALE GENOMIC DNA]</scope>
    <source>
        <strain evidence="2 3">2789STDY5834841</strain>
    </source>
</reference>
<dbReference type="InterPro" id="IPR056918">
    <property type="entry name" value="8xMP"/>
</dbReference>
<keyword evidence="1" id="KW-0472">Membrane</keyword>
<dbReference type="Proteomes" id="UP000095787">
    <property type="component" value="Unassembled WGS sequence"/>
</dbReference>
<feature type="transmembrane region" description="Helical" evidence="1">
    <location>
        <begin position="31"/>
        <end position="49"/>
    </location>
</feature>
<dbReference type="RefSeq" id="WP_055158930.1">
    <property type="nucleotide sequence ID" value="NZ_CYZO01000016.1"/>
</dbReference>
<gene>
    <name evidence="2" type="ORF">ERS852456_01420</name>
</gene>
<evidence type="ECO:0000256" key="1">
    <source>
        <dbReference type="SAM" id="Phobius"/>
    </source>
</evidence>
<organism evidence="2 3">
    <name type="scientific">[Ruminococcus] torques</name>
    <dbReference type="NCBI Taxonomy" id="33039"/>
    <lineage>
        <taxon>Bacteria</taxon>
        <taxon>Bacillati</taxon>
        <taxon>Bacillota</taxon>
        <taxon>Clostridia</taxon>
        <taxon>Lachnospirales</taxon>
        <taxon>Lachnospiraceae</taxon>
        <taxon>Mediterraneibacter</taxon>
    </lineage>
</organism>
<proteinExistence type="predicted"/>
<evidence type="ECO:0000313" key="2">
    <source>
        <dbReference type="EMBL" id="CUO02935.1"/>
    </source>
</evidence>
<dbReference type="Pfam" id="PF24838">
    <property type="entry name" value="8xMP"/>
    <property type="match status" value="1"/>
</dbReference>